<dbReference type="GO" id="GO:0016226">
    <property type="term" value="P:iron-sulfur cluster assembly"/>
    <property type="evidence" value="ECO:0007669"/>
    <property type="project" value="TreeGrafter"/>
</dbReference>
<dbReference type="AlphaFoldDB" id="A0AAU7LL72"/>
<dbReference type="NCBIfam" id="TIGR03317">
    <property type="entry name" value="ygfZ_signature"/>
    <property type="match status" value="1"/>
</dbReference>
<dbReference type="PANTHER" id="PTHR22602">
    <property type="entry name" value="TRANSFERASE CAF17, MITOCHONDRIAL-RELATED"/>
    <property type="match status" value="1"/>
</dbReference>
<dbReference type="InterPro" id="IPR006222">
    <property type="entry name" value="GCVT_N"/>
</dbReference>
<gene>
    <name evidence="2" type="ORF">ABLV49_10450</name>
</gene>
<sequence>MTLTSPTPPISGIVQLTHLGLIRAVGEDAVKFLQGQLTQDVALLDLTQAHLAAFCNAKGRMQASFILFKRSQEEVLLVCSRDILAATLKRLSMFVMRAKAKLSDASDEFSLYGVAGSAIESIAAGTQPAWTKADIGDANMVFLYPGAGQLRALWCAPAASPAPQAAGIDLQAWNWLEVQSGIAMITQPIFEAFVPQMLNYESVGGVNFKKGCYPGQEIVARSQYRGTLKRRAYLVHADAAPAVGQEVFHAKDADQPCGLVAAAAANPAGGFDAIVSIQTSATADAAEHAGEKRLTLGSSTGTALTLLPLPYPLLADI</sequence>
<reference evidence="2" key="1">
    <citation type="submission" date="2024-05" db="EMBL/GenBank/DDBJ databases">
        <authorList>
            <person name="Bunk B."/>
            <person name="Swiderski J."/>
            <person name="Sproer C."/>
            <person name="Thiel V."/>
        </authorList>
    </citation>
    <scope>NUCLEOTIDE SEQUENCE</scope>
    <source>
        <strain evidence="2">DSM 17735</strain>
    </source>
</reference>
<evidence type="ECO:0000313" key="2">
    <source>
        <dbReference type="EMBL" id="XBP68357.1"/>
    </source>
</evidence>
<dbReference type="EMBL" id="CP157675">
    <property type="protein sequence ID" value="XBP68357.1"/>
    <property type="molecule type" value="Genomic_DNA"/>
</dbReference>
<proteinExistence type="predicted"/>
<dbReference type="PIRSF" id="PIRSF006487">
    <property type="entry name" value="GcvT"/>
    <property type="match status" value="1"/>
</dbReference>
<dbReference type="RefSeq" id="WP_349276358.1">
    <property type="nucleotide sequence ID" value="NZ_CBCSCU010000030.1"/>
</dbReference>
<accession>A0AAU7LL72</accession>
<feature type="domain" description="GCVT N-terminal" evidence="1">
    <location>
        <begin position="12"/>
        <end position="124"/>
    </location>
</feature>
<dbReference type="Pfam" id="PF01571">
    <property type="entry name" value="GCV_T"/>
    <property type="match status" value="1"/>
</dbReference>
<dbReference type="InterPro" id="IPR045179">
    <property type="entry name" value="YgfZ/GcvT"/>
</dbReference>
<dbReference type="InterPro" id="IPR017703">
    <property type="entry name" value="YgfZ/GCV_T_CS"/>
</dbReference>
<organism evidence="2">
    <name type="scientific">Polaromonas hydrogenivorans</name>
    <dbReference type="NCBI Taxonomy" id="335476"/>
    <lineage>
        <taxon>Bacteria</taxon>
        <taxon>Pseudomonadati</taxon>
        <taxon>Pseudomonadota</taxon>
        <taxon>Betaproteobacteria</taxon>
        <taxon>Burkholderiales</taxon>
        <taxon>Comamonadaceae</taxon>
        <taxon>Polaromonas</taxon>
    </lineage>
</organism>
<name>A0AAU7LL72_9BURK</name>
<protein>
    <submittedName>
        <fullName evidence="2">Folate-binding protein</fullName>
    </submittedName>
</protein>
<dbReference type="SUPFAM" id="SSF103025">
    <property type="entry name" value="Folate-binding domain"/>
    <property type="match status" value="1"/>
</dbReference>
<dbReference type="PANTHER" id="PTHR22602:SF0">
    <property type="entry name" value="TRANSFERASE CAF17, MITOCHONDRIAL-RELATED"/>
    <property type="match status" value="1"/>
</dbReference>
<dbReference type="Gene3D" id="2.40.30.160">
    <property type="match status" value="1"/>
</dbReference>
<dbReference type="Gene3D" id="3.30.70.1400">
    <property type="entry name" value="Aminomethyltransferase beta-barrel domains"/>
    <property type="match status" value="1"/>
</dbReference>
<evidence type="ECO:0000259" key="1">
    <source>
        <dbReference type="Pfam" id="PF01571"/>
    </source>
</evidence>